<gene>
    <name evidence="1" type="ORF">OXU80_04300</name>
</gene>
<organism evidence="1 2">
    <name type="scientific">Antarcticirhabdus aurantiaca</name>
    <dbReference type="NCBI Taxonomy" id="2606717"/>
    <lineage>
        <taxon>Bacteria</taxon>
        <taxon>Pseudomonadati</taxon>
        <taxon>Pseudomonadota</taxon>
        <taxon>Alphaproteobacteria</taxon>
        <taxon>Hyphomicrobiales</taxon>
        <taxon>Aurantimonadaceae</taxon>
        <taxon>Antarcticirhabdus</taxon>
    </lineage>
</organism>
<sequence length="51" mass="5913">MFPVSINAFKKRQRARAGQLALSELSDYLLRDIGLTRNDVRHRLASRQTIE</sequence>
<accession>A0ACD4NS45</accession>
<protein>
    <submittedName>
        <fullName evidence="1">DUF1127 domain-containing protein</fullName>
    </submittedName>
</protein>
<proteinExistence type="predicted"/>
<evidence type="ECO:0000313" key="1">
    <source>
        <dbReference type="EMBL" id="WAJ29465.1"/>
    </source>
</evidence>
<dbReference type="EMBL" id="CP113520">
    <property type="protein sequence ID" value="WAJ29465.1"/>
    <property type="molecule type" value="Genomic_DNA"/>
</dbReference>
<reference evidence="1" key="1">
    <citation type="submission" date="2022-11" db="EMBL/GenBank/DDBJ databases">
        <title>beta-Carotene-producing bacterium, Jeongeuplla avenae sp. nov., alleviates the salt stress of Arabidopsis seedlings.</title>
        <authorList>
            <person name="Jiang L."/>
            <person name="Lee J."/>
        </authorList>
    </citation>
    <scope>NUCLEOTIDE SEQUENCE</scope>
    <source>
        <strain evidence="1">DY_R2A_6</strain>
    </source>
</reference>
<dbReference type="Proteomes" id="UP001163223">
    <property type="component" value="Chromosome"/>
</dbReference>
<evidence type="ECO:0000313" key="2">
    <source>
        <dbReference type="Proteomes" id="UP001163223"/>
    </source>
</evidence>
<keyword evidence="2" id="KW-1185">Reference proteome</keyword>
<name>A0ACD4NS45_9HYPH</name>